<feature type="domain" description="P-type" evidence="24">
    <location>
        <begin position="226"/>
        <end position="266"/>
    </location>
</feature>
<evidence type="ECO:0000256" key="20">
    <source>
        <dbReference type="PROSITE-ProRule" id="PRU00779"/>
    </source>
</evidence>
<evidence type="ECO:0000256" key="21">
    <source>
        <dbReference type="SAM" id="Phobius"/>
    </source>
</evidence>
<dbReference type="Pfam" id="PF22821">
    <property type="entry name" value="ZP1_ZP4_Ig-like"/>
    <property type="match status" value="1"/>
</dbReference>
<protein>
    <recommendedName>
        <fullName evidence="18">Zona pellucida sperm-binding protein 1</fullName>
    </recommendedName>
    <alternativeName>
        <fullName evidence="19">Zona pellucida glycoprotein 1</fullName>
    </alternativeName>
</protein>
<evidence type="ECO:0000256" key="6">
    <source>
        <dbReference type="ARBA" id="ARBA00022685"/>
    </source>
</evidence>
<dbReference type="GO" id="GO:0060468">
    <property type="term" value="P:prevention of polyspermy"/>
    <property type="evidence" value="ECO:0007669"/>
    <property type="project" value="TreeGrafter"/>
</dbReference>
<gene>
    <name evidence="25" type="ORF">I79_021944</name>
</gene>
<dbReference type="Gene3D" id="2.60.40.3210">
    <property type="entry name" value="Zona pellucida, ZP-N domain"/>
    <property type="match status" value="1"/>
</dbReference>
<dbReference type="AlphaFoldDB" id="G3IE03"/>
<evidence type="ECO:0000256" key="7">
    <source>
        <dbReference type="ARBA" id="ARBA00022692"/>
    </source>
</evidence>
<evidence type="ECO:0000256" key="16">
    <source>
        <dbReference type="ARBA" id="ARBA00057310"/>
    </source>
</evidence>
<dbReference type="InterPro" id="IPR044913">
    <property type="entry name" value="P_trefoil_dom_sf"/>
</dbReference>
<keyword evidence="7 21" id="KW-0812">Transmembrane</keyword>
<dbReference type="InterPro" id="IPR054554">
    <property type="entry name" value="ZP1/4_Ig-like"/>
</dbReference>
<dbReference type="InterPro" id="IPR001507">
    <property type="entry name" value="ZP_dom"/>
</dbReference>
<name>G3IE03_CRIGR</name>
<comment type="subunit">
    <text evidence="17">Polymers of ZP2 and ZP3 organized into long filaments cross-linked by ZP1 homodimers. Interacts with ZP3.</text>
</comment>
<dbReference type="PROSITE" id="PS00682">
    <property type="entry name" value="ZP_1"/>
    <property type="match status" value="1"/>
</dbReference>
<evidence type="ECO:0000256" key="17">
    <source>
        <dbReference type="ARBA" id="ARBA00065561"/>
    </source>
</evidence>
<dbReference type="GO" id="GO:0032190">
    <property type="term" value="F:acrosin binding"/>
    <property type="evidence" value="ECO:0007669"/>
    <property type="project" value="TreeGrafter"/>
</dbReference>
<sequence>MAWGCFGAVLLLVATPLRLGQQLHPKPGLEYSYDCGVQGMQLLVIPRSNQTIRFKVLDEFGNRFEVNNCSICYHWVISETGEPAVFSADYKGCHVLQKDGRFHLRVFMQAVLPNGHVDIAQDVTLICPKADHTGTPDPYLAPPTTPQPFTPHTAAPHTNSGHTLAGSGHTLLSTLYPEHSFIHSTPAPPSLGPGPDGPTVPYPQWGTLGPLELTKLDSVGTHLSQEQCQVASGHIPCMVKSSSKEACQQAGCCYDNTREVPCYYGNTATLQCSGSGYFTLVMSQETALTHRVMLNNIHLAYAPNGCPPTQKTSAFVVFHVPLTLCGTTIQVVGEQLIYENQLVSNIDVQKGPQGSITRDGVFRLHVRCIFNASDFLPVQASIFSLQPPAPVTQSGPLRLELRIAKDNTFSSYYQEHDYPLVRLLQEPVHVEIHLLQRTDPSVVLVLHQCWATPTASPFQQPQWPILSDGCPFKGDNYRTQMVALDRTELLFWSHYQRFTITTFALHDSSSQNALGGLVYFFCSASVCYPEGSETCSTICDSGVARHRRSPDHHNSTVQALDIVSSPGAVGFEDAAKLQPSGSSRNSSSRPLLWVLLLLLATTLVLGAGVFVGLSWAWAQKLQEGRC</sequence>
<feature type="chain" id="PRO_5003445189" description="Zona pellucida sperm-binding protein 1" evidence="22">
    <location>
        <begin position="21"/>
        <end position="626"/>
    </location>
</feature>
<dbReference type="FunFam" id="2.60.40.3210:FF:000007">
    <property type="entry name" value="Zona pellucida glycoprotein 1"/>
    <property type="match status" value="1"/>
</dbReference>
<dbReference type="InterPro" id="IPR055355">
    <property type="entry name" value="ZP-C"/>
</dbReference>
<dbReference type="CDD" id="cd00111">
    <property type="entry name" value="Trefoil"/>
    <property type="match status" value="1"/>
</dbReference>
<keyword evidence="12" id="KW-0325">Glycoprotein</keyword>
<dbReference type="InParanoid" id="G3IE03"/>
<keyword evidence="13" id="KW-0278">Fertilization</keyword>
<dbReference type="InterPro" id="IPR055356">
    <property type="entry name" value="ZP-N"/>
</dbReference>
<evidence type="ECO:0000313" key="26">
    <source>
        <dbReference type="Proteomes" id="UP000001075"/>
    </source>
</evidence>
<evidence type="ECO:0000256" key="5">
    <source>
        <dbReference type="ARBA" id="ARBA00022530"/>
    </source>
</evidence>
<dbReference type="SMART" id="SM00241">
    <property type="entry name" value="ZP"/>
    <property type="match status" value="1"/>
</dbReference>
<dbReference type="Pfam" id="PF00100">
    <property type="entry name" value="Zona_pellucida"/>
    <property type="match status" value="1"/>
</dbReference>
<evidence type="ECO:0000256" key="13">
    <source>
        <dbReference type="ARBA" id="ARBA00023279"/>
    </source>
</evidence>
<keyword evidence="6" id="KW-0165">Cleavage on pair of basic residues</keyword>
<dbReference type="FunCoup" id="G3IE03">
    <property type="interactions" value="70"/>
</dbReference>
<evidence type="ECO:0000256" key="3">
    <source>
        <dbReference type="ARBA" id="ARBA00022475"/>
    </source>
</evidence>
<dbReference type="PROSITE" id="PS00025">
    <property type="entry name" value="P_TREFOIL_1"/>
    <property type="match status" value="1"/>
</dbReference>
<keyword evidence="4" id="KW-0964">Secreted</keyword>
<dbReference type="GO" id="GO:0035804">
    <property type="term" value="F:structural constituent of egg coat"/>
    <property type="evidence" value="ECO:0007669"/>
    <property type="project" value="TreeGrafter"/>
</dbReference>
<dbReference type="GO" id="GO:0005886">
    <property type="term" value="C:plasma membrane"/>
    <property type="evidence" value="ECO:0007669"/>
    <property type="project" value="UniProtKB-SubCell"/>
</dbReference>
<dbReference type="PROSITE" id="PS51448">
    <property type="entry name" value="P_TREFOIL_2"/>
    <property type="match status" value="1"/>
</dbReference>
<dbReference type="PANTHER" id="PTHR23343">
    <property type="entry name" value="ZONA PELLUCIDA SPERM-BINDING PROTEIN"/>
    <property type="match status" value="1"/>
</dbReference>
<keyword evidence="8 22" id="KW-0732">Signal</keyword>
<dbReference type="GO" id="GO:0035805">
    <property type="term" value="C:egg coat"/>
    <property type="evidence" value="ECO:0007669"/>
    <property type="project" value="UniProtKB-SubCell"/>
</dbReference>
<comment type="function">
    <text evidence="16">Component of the zona pellucida, an extracellular matrix surrounding oocytes which mediates sperm binding, induction of the acrosome reaction and prevents post-fertilization polyspermy. The zona pellucida is composed of 3 to 4 glycoproteins, ZP1, ZP2, ZP3, and ZP4. ZP1 ensures the structural integrity of the zona pellucida.</text>
</comment>
<dbReference type="PANTHER" id="PTHR23343:SF41">
    <property type="entry name" value="ZONA PELLUCIDA SPERM-BINDING PROTEIN 1"/>
    <property type="match status" value="1"/>
</dbReference>
<evidence type="ECO:0000256" key="2">
    <source>
        <dbReference type="ARBA" id="ARBA00010863"/>
    </source>
</evidence>
<dbReference type="Pfam" id="PF23344">
    <property type="entry name" value="ZP-N"/>
    <property type="match status" value="1"/>
</dbReference>
<evidence type="ECO:0000256" key="9">
    <source>
        <dbReference type="ARBA" id="ARBA00022989"/>
    </source>
</evidence>
<dbReference type="InterPro" id="IPR000519">
    <property type="entry name" value="P_trefoil_dom"/>
</dbReference>
<keyword evidence="14" id="KW-0873">Pyrrolidone carboxylic acid</keyword>
<evidence type="ECO:0000256" key="15">
    <source>
        <dbReference type="ARBA" id="ARBA00024183"/>
    </source>
</evidence>
<dbReference type="PaxDb" id="10029-XP_007629284.1"/>
<evidence type="ECO:0000259" key="23">
    <source>
        <dbReference type="PROSITE" id="PS51034"/>
    </source>
</evidence>
<dbReference type="InterPro" id="IPR017957">
    <property type="entry name" value="P_trefoil_CS"/>
</dbReference>
<dbReference type="InterPro" id="IPR051148">
    <property type="entry name" value="Zona_Pellucida_Domain_gp"/>
</dbReference>
<dbReference type="InterPro" id="IPR042235">
    <property type="entry name" value="ZP-C_dom"/>
</dbReference>
<keyword evidence="11 20" id="KW-1015">Disulfide bond</keyword>
<evidence type="ECO:0000313" key="25">
    <source>
        <dbReference type="EMBL" id="EGW06740.1"/>
    </source>
</evidence>
<evidence type="ECO:0000256" key="1">
    <source>
        <dbReference type="ARBA" id="ARBA00004251"/>
    </source>
</evidence>
<dbReference type="SUPFAM" id="SSF57492">
    <property type="entry name" value="Trefoil"/>
    <property type="match status" value="1"/>
</dbReference>
<dbReference type="PROSITE" id="PS51034">
    <property type="entry name" value="ZP_2"/>
    <property type="match status" value="1"/>
</dbReference>
<evidence type="ECO:0000256" key="10">
    <source>
        <dbReference type="ARBA" id="ARBA00023136"/>
    </source>
</evidence>
<dbReference type="OMA" id="RFEVNNC"/>
<evidence type="ECO:0000256" key="4">
    <source>
        <dbReference type="ARBA" id="ARBA00022525"/>
    </source>
</evidence>
<evidence type="ECO:0000256" key="18">
    <source>
        <dbReference type="ARBA" id="ARBA00069207"/>
    </source>
</evidence>
<feature type="transmembrane region" description="Helical" evidence="21">
    <location>
        <begin position="591"/>
        <end position="618"/>
    </location>
</feature>
<evidence type="ECO:0000256" key="19">
    <source>
        <dbReference type="ARBA" id="ARBA00078046"/>
    </source>
</evidence>
<evidence type="ECO:0000256" key="11">
    <source>
        <dbReference type="ARBA" id="ARBA00023157"/>
    </source>
</evidence>
<reference evidence="26" key="1">
    <citation type="journal article" date="2011" name="Nat. Biotechnol.">
        <title>The genomic sequence of the Chinese hamster ovary (CHO)-K1 cell line.</title>
        <authorList>
            <person name="Xu X."/>
            <person name="Nagarajan H."/>
            <person name="Lewis N.E."/>
            <person name="Pan S."/>
            <person name="Cai Z."/>
            <person name="Liu X."/>
            <person name="Chen W."/>
            <person name="Xie M."/>
            <person name="Wang W."/>
            <person name="Hammond S."/>
            <person name="Andersen M.R."/>
            <person name="Neff N."/>
            <person name="Passarelli B."/>
            <person name="Koh W."/>
            <person name="Fan H.C."/>
            <person name="Wang J."/>
            <person name="Gui Y."/>
            <person name="Lee K.H."/>
            <person name="Betenbaugh M.J."/>
            <person name="Quake S.R."/>
            <person name="Famili I."/>
            <person name="Palsson B.O."/>
            <person name="Wang J."/>
        </authorList>
    </citation>
    <scope>NUCLEOTIDE SEQUENCE [LARGE SCALE GENOMIC DNA]</scope>
    <source>
        <strain evidence="26">CHO K1 cell line</strain>
    </source>
</reference>
<feature type="domain" description="ZP" evidence="23">
    <location>
        <begin position="271"/>
        <end position="542"/>
    </location>
</feature>
<dbReference type="InterPro" id="IPR017977">
    <property type="entry name" value="ZP_dom_CS"/>
</dbReference>
<keyword evidence="10 21" id="KW-0472">Membrane</keyword>
<accession>G3IE03</accession>
<comment type="caution">
    <text evidence="20">Lacks conserved residue(s) required for the propagation of feature annotation.</text>
</comment>
<dbReference type="Pfam" id="PF00088">
    <property type="entry name" value="Trefoil"/>
    <property type="match status" value="1"/>
</dbReference>
<keyword evidence="3" id="KW-1003">Cell membrane</keyword>
<dbReference type="GO" id="GO:0007339">
    <property type="term" value="P:binding of sperm to zona pellucida"/>
    <property type="evidence" value="ECO:0007669"/>
    <property type="project" value="TreeGrafter"/>
</dbReference>
<proteinExistence type="inferred from homology"/>
<keyword evidence="5" id="KW-0272">Extracellular matrix</keyword>
<feature type="signal peptide" evidence="22">
    <location>
        <begin position="1"/>
        <end position="20"/>
    </location>
</feature>
<dbReference type="STRING" id="10029.G3IE03"/>
<comment type="subcellular location">
    <subcellularLocation>
        <location evidence="1">Cell membrane</location>
        <topology evidence="1">Single-pass type I membrane protein</topology>
    </subcellularLocation>
    <subcellularLocation>
        <location evidence="15">Zona pellucida</location>
    </subcellularLocation>
</comment>
<dbReference type="Gene3D" id="2.60.40.4100">
    <property type="entry name" value="Zona pellucida, ZP-C domain"/>
    <property type="match status" value="1"/>
</dbReference>
<evidence type="ECO:0000256" key="12">
    <source>
        <dbReference type="ARBA" id="ARBA00023180"/>
    </source>
</evidence>
<evidence type="ECO:0000256" key="8">
    <source>
        <dbReference type="ARBA" id="ARBA00022729"/>
    </source>
</evidence>
<organism evidence="25 26">
    <name type="scientific">Cricetulus griseus</name>
    <name type="common">Chinese hamster</name>
    <name type="synonym">Cricetulus barabensis griseus</name>
    <dbReference type="NCBI Taxonomy" id="10029"/>
    <lineage>
        <taxon>Eukaryota</taxon>
        <taxon>Metazoa</taxon>
        <taxon>Chordata</taxon>
        <taxon>Craniata</taxon>
        <taxon>Vertebrata</taxon>
        <taxon>Euteleostomi</taxon>
        <taxon>Mammalia</taxon>
        <taxon>Eutheria</taxon>
        <taxon>Euarchontoglires</taxon>
        <taxon>Glires</taxon>
        <taxon>Rodentia</taxon>
        <taxon>Myomorpha</taxon>
        <taxon>Muroidea</taxon>
        <taxon>Cricetidae</taxon>
        <taxon>Cricetinae</taxon>
        <taxon>Cricetulus</taxon>
    </lineage>
</organism>
<dbReference type="Proteomes" id="UP000001075">
    <property type="component" value="Unassembled WGS sequence"/>
</dbReference>
<feature type="disulfide bond" evidence="20">
    <location>
        <begin position="237"/>
        <end position="252"/>
    </location>
</feature>
<evidence type="ECO:0000259" key="24">
    <source>
        <dbReference type="PROSITE" id="PS51448"/>
    </source>
</evidence>
<evidence type="ECO:0000256" key="14">
    <source>
        <dbReference type="ARBA" id="ARBA00023283"/>
    </source>
</evidence>
<dbReference type="PRINTS" id="PR00023">
    <property type="entry name" value="ZPELLUCIDA"/>
</dbReference>
<dbReference type="EMBL" id="JH002126">
    <property type="protein sequence ID" value="EGW06740.1"/>
    <property type="molecule type" value="Genomic_DNA"/>
</dbReference>
<dbReference type="eggNOG" id="ENOG502RYNN">
    <property type="taxonomic scope" value="Eukaryota"/>
</dbReference>
<dbReference type="InterPro" id="IPR048290">
    <property type="entry name" value="ZP_chr"/>
</dbReference>
<comment type="similarity">
    <text evidence="2">Belongs to the ZP domain family. ZPB subfamily.</text>
</comment>
<dbReference type="SMART" id="SM00018">
    <property type="entry name" value="PD"/>
    <property type="match status" value="1"/>
</dbReference>
<evidence type="ECO:0000256" key="22">
    <source>
        <dbReference type="SAM" id="SignalP"/>
    </source>
</evidence>
<dbReference type="GlyGen" id="G3IE03">
    <property type="glycosylation" value="1 site"/>
</dbReference>
<keyword evidence="9 21" id="KW-1133">Transmembrane helix</keyword>